<feature type="signal peptide" evidence="1">
    <location>
        <begin position="1"/>
        <end position="20"/>
    </location>
</feature>
<dbReference type="RefSeq" id="WP_185793422.1">
    <property type="nucleotide sequence ID" value="NZ_JACMYH010000001.1"/>
</dbReference>
<feature type="chain" id="PRO_5031311987" evidence="1">
    <location>
        <begin position="21"/>
        <end position="155"/>
    </location>
</feature>
<dbReference type="Pfam" id="PF03928">
    <property type="entry name" value="HbpS-like"/>
    <property type="match status" value="1"/>
</dbReference>
<dbReference type="InterPro" id="IPR052517">
    <property type="entry name" value="GlcG_carb_metab_protein"/>
</dbReference>
<dbReference type="EMBL" id="JACMYH010000001">
    <property type="protein sequence ID" value="MBC2677396.1"/>
    <property type="molecule type" value="Genomic_DNA"/>
</dbReference>
<dbReference type="PANTHER" id="PTHR34309:SF10">
    <property type="entry name" value="SLR1406 PROTEIN"/>
    <property type="match status" value="1"/>
</dbReference>
<dbReference type="SUPFAM" id="SSF143744">
    <property type="entry name" value="GlcG-like"/>
    <property type="match status" value="1"/>
</dbReference>
<dbReference type="InterPro" id="IPR005624">
    <property type="entry name" value="PduO/GlcC-like"/>
</dbReference>
<dbReference type="Gene3D" id="3.30.450.150">
    <property type="entry name" value="Haem-degrading domain"/>
    <property type="match status" value="1"/>
</dbReference>
<dbReference type="PANTHER" id="PTHR34309">
    <property type="entry name" value="SLR1406 PROTEIN"/>
    <property type="match status" value="1"/>
</dbReference>
<evidence type="ECO:0000313" key="2">
    <source>
        <dbReference type="EMBL" id="MBC2677396.1"/>
    </source>
</evidence>
<keyword evidence="3" id="KW-1185">Reference proteome</keyword>
<dbReference type="InterPro" id="IPR038084">
    <property type="entry name" value="PduO/GlcC-like_sf"/>
</dbReference>
<accession>A0A7X1G372</accession>
<dbReference type="Proteomes" id="UP000546173">
    <property type="component" value="Unassembled WGS sequence"/>
</dbReference>
<gene>
    <name evidence="2" type="ORF">H7993_03245</name>
</gene>
<name>A0A7X1G372_9PSED</name>
<comment type="caution">
    <text evidence="2">The sequence shown here is derived from an EMBL/GenBank/DDBJ whole genome shotgun (WGS) entry which is preliminary data.</text>
</comment>
<sequence>MKALCMTFTLACLLATQAHAALAQHPDLDLATAQRLANGSGCMAAVAVLDRGGNVIVQQRGDGVGPHNTEAARLKAYTALSTKTPTRLFAERARNNPEAANLTSLGQLLLLGGGVPVYEGKQLVGAIGIAGAGGAEQDEACAIKATESVGLAIHS</sequence>
<reference evidence="2 3" key="1">
    <citation type="submission" date="2020-08" db="EMBL/GenBank/DDBJ databases">
        <title>Pseudomonas sp. nov.</title>
        <authorList>
            <person name="Gieschler S."/>
            <person name="Fiedler G."/>
            <person name="Brinks E."/>
            <person name="Boehnlein C."/>
            <person name="Franz C.M.A.P."/>
            <person name="Kabisch J."/>
        </authorList>
    </citation>
    <scope>NUCLEOTIDE SEQUENCE [LARGE SCALE GENOMIC DNA]</scope>
    <source>
        <strain evidence="2 3">MBT-2</strain>
    </source>
</reference>
<evidence type="ECO:0000313" key="3">
    <source>
        <dbReference type="Proteomes" id="UP000546173"/>
    </source>
</evidence>
<proteinExistence type="predicted"/>
<organism evidence="2 3">
    <name type="scientific">Pseudomonas baltica</name>
    <dbReference type="NCBI Taxonomy" id="2762576"/>
    <lineage>
        <taxon>Bacteria</taxon>
        <taxon>Pseudomonadati</taxon>
        <taxon>Pseudomonadota</taxon>
        <taxon>Gammaproteobacteria</taxon>
        <taxon>Pseudomonadales</taxon>
        <taxon>Pseudomonadaceae</taxon>
        <taxon>Pseudomonas</taxon>
    </lineage>
</organism>
<evidence type="ECO:0000256" key="1">
    <source>
        <dbReference type="SAM" id="SignalP"/>
    </source>
</evidence>
<keyword evidence="1" id="KW-0732">Signal</keyword>
<protein>
    <submittedName>
        <fullName evidence="2">Heme-binding protein</fullName>
    </submittedName>
</protein>
<dbReference type="AlphaFoldDB" id="A0A7X1G372"/>